<proteinExistence type="predicted"/>
<dbReference type="PANTHER" id="PTHR34235:SF3">
    <property type="entry name" value="SLR1203 PROTEIN"/>
    <property type="match status" value="1"/>
</dbReference>
<sequence>MNDRVKSKSLSLYEIDYQVWLEKTIIQLQSHAWDMVDVENLLEELESLGKRERRAISSYLMRLCEHLLKVEYWDTERERCLPGWSREIANFRIEIAAELESSPSLKPFLEDIFVKQYQNGRKLFLKSSELDPDEIPNCPKFTLEEALDEHWLP</sequence>
<dbReference type="Pfam" id="PF01724">
    <property type="entry name" value="DUF29"/>
    <property type="match status" value="1"/>
</dbReference>
<dbReference type="Gene3D" id="1.20.1220.20">
    <property type="entry name" value="Uncharcterised protein PF01724"/>
    <property type="match status" value="1"/>
</dbReference>
<accession>A0ABT7BS13</accession>
<dbReference type="Proteomes" id="UP001232992">
    <property type="component" value="Unassembled WGS sequence"/>
</dbReference>
<keyword evidence="2" id="KW-1185">Reference proteome</keyword>
<comment type="caution">
    <text evidence="1">The sequence shown here is derived from an EMBL/GenBank/DDBJ whole genome shotgun (WGS) entry which is preliminary data.</text>
</comment>
<dbReference type="EMBL" id="JAQOSQ010000001">
    <property type="protein sequence ID" value="MDJ1181981.1"/>
    <property type="molecule type" value="Genomic_DNA"/>
</dbReference>
<name>A0ABT7BS13_9CYAN</name>
<evidence type="ECO:0000313" key="1">
    <source>
        <dbReference type="EMBL" id="MDJ1181981.1"/>
    </source>
</evidence>
<dbReference type="PANTHER" id="PTHR34235">
    <property type="entry name" value="SLR1203 PROTEIN-RELATED"/>
    <property type="match status" value="1"/>
</dbReference>
<protein>
    <submittedName>
        <fullName evidence="1">DUF29 domain-containing protein</fullName>
    </submittedName>
</protein>
<organism evidence="1 2">
    <name type="scientific">Roseofilum casamattae BLCC-M143</name>
    <dbReference type="NCBI Taxonomy" id="3022442"/>
    <lineage>
        <taxon>Bacteria</taxon>
        <taxon>Bacillati</taxon>
        <taxon>Cyanobacteriota</taxon>
        <taxon>Cyanophyceae</taxon>
        <taxon>Desertifilales</taxon>
        <taxon>Desertifilaceae</taxon>
        <taxon>Roseofilum</taxon>
        <taxon>Roseofilum casamattae</taxon>
    </lineage>
</organism>
<dbReference type="RefSeq" id="WP_283756630.1">
    <property type="nucleotide sequence ID" value="NZ_JAQOSQ010000001.1"/>
</dbReference>
<evidence type="ECO:0000313" key="2">
    <source>
        <dbReference type="Proteomes" id="UP001232992"/>
    </source>
</evidence>
<dbReference type="InterPro" id="IPR002636">
    <property type="entry name" value="DUF29"/>
</dbReference>
<gene>
    <name evidence="1" type="ORF">PMH09_02120</name>
</gene>
<reference evidence="1 2" key="1">
    <citation type="submission" date="2023-01" db="EMBL/GenBank/DDBJ databases">
        <title>Novel diversity within Roseofilum (Cyanobacteria; Desertifilaceae) from marine benthic mats with descriptions of four novel species.</title>
        <authorList>
            <person name="Wang Y."/>
            <person name="Berthold D.E."/>
            <person name="Hu J."/>
            <person name="Lefler F.W."/>
            <person name="Laughinghouse H.D. IV."/>
        </authorList>
    </citation>
    <scope>NUCLEOTIDE SEQUENCE [LARGE SCALE GENOMIC DNA]</scope>
    <source>
        <strain evidence="1 2">BLCC-M143</strain>
    </source>
</reference>